<evidence type="ECO:0000256" key="2">
    <source>
        <dbReference type="SAM" id="SignalP"/>
    </source>
</evidence>
<organism evidence="3 4">
    <name type="scientific">Cochliobolus carbonum (strain 26-R-13)</name>
    <name type="common">Maize leaf spot fungus</name>
    <name type="synonym">Bipolaris zeicola</name>
    <dbReference type="NCBI Taxonomy" id="930089"/>
    <lineage>
        <taxon>Eukaryota</taxon>
        <taxon>Fungi</taxon>
        <taxon>Dikarya</taxon>
        <taxon>Ascomycota</taxon>
        <taxon>Pezizomycotina</taxon>
        <taxon>Dothideomycetes</taxon>
        <taxon>Pleosporomycetidae</taxon>
        <taxon>Pleosporales</taxon>
        <taxon>Pleosporineae</taxon>
        <taxon>Pleosporaceae</taxon>
        <taxon>Bipolaris</taxon>
    </lineage>
</organism>
<dbReference type="HOGENOM" id="CLU_1906392_0_0_1"/>
<dbReference type="EMBL" id="KI965227">
    <property type="protein sequence ID" value="EUC26671.1"/>
    <property type="molecule type" value="Genomic_DNA"/>
</dbReference>
<reference evidence="3 4" key="1">
    <citation type="journal article" date="2013" name="PLoS Genet.">
        <title>Comparative genome structure, secondary metabolite, and effector coding capacity across Cochliobolus pathogens.</title>
        <authorList>
            <person name="Condon B.J."/>
            <person name="Leng Y."/>
            <person name="Wu D."/>
            <person name="Bushley K.E."/>
            <person name="Ohm R.A."/>
            <person name="Otillar R."/>
            <person name="Martin J."/>
            <person name="Schackwitz W."/>
            <person name="Grimwood J."/>
            <person name="MohdZainudin N."/>
            <person name="Xue C."/>
            <person name="Wang R."/>
            <person name="Manning V.A."/>
            <person name="Dhillon B."/>
            <person name="Tu Z.J."/>
            <person name="Steffenson B.J."/>
            <person name="Salamov A."/>
            <person name="Sun H."/>
            <person name="Lowry S."/>
            <person name="LaButti K."/>
            <person name="Han J."/>
            <person name="Copeland A."/>
            <person name="Lindquist E."/>
            <person name="Barry K."/>
            <person name="Schmutz J."/>
            <person name="Baker S.E."/>
            <person name="Ciuffetti L.M."/>
            <person name="Grigoriev I.V."/>
            <person name="Zhong S."/>
            <person name="Turgeon B.G."/>
        </authorList>
    </citation>
    <scope>NUCLEOTIDE SEQUENCE [LARGE SCALE GENOMIC DNA]</scope>
    <source>
        <strain evidence="3 4">26-R-13</strain>
    </source>
</reference>
<evidence type="ECO:0000313" key="3">
    <source>
        <dbReference type="EMBL" id="EUC26671.1"/>
    </source>
</evidence>
<dbReference type="GeneID" id="19143174"/>
<feature type="region of interest" description="Disordered" evidence="1">
    <location>
        <begin position="108"/>
        <end position="133"/>
    </location>
</feature>
<feature type="compositionally biased region" description="Basic and acidic residues" evidence="1">
    <location>
        <begin position="124"/>
        <end position="133"/>
    </location>
</feature>
<keyword evidence="2" id="KW-0732">Signal</keyword>
<gene>
    <name evidence="3" type="ORF">COCCADRAFT_10527</name>
</gene>
<dbReference type="Proteomes" id="UP000053841">
    <property type="component" value="Unassembled WGS sequence"/>
</dbReference>
<evidence type="ECO:0000313" key="4">
    <source>
        <dbReference type="Proteomes" id="UP000053841"/>
    </source>
</evidence>
<dbReference type="RefSeq" id="XP_007719024.1">
    <property type="nucleotide sequence ID" value="XM_007720834.1"/>
</dbReference>
<name>W6Y5Y3_COCC2</name>
<feature type="chain" id="PRO_5004888526" evidence="2">
    <location>
        <begin position="20"/>
        <end position="133"/>
    </location>
</feature>
<evidence type="ECO:0000256" key="1">
    <source>
        <dbReference type="SAM" id="MobiDB-lite"/>
    </source>
</evidence>
<feature type="signal peptide" evidence="2">
    <location>
        <begin position="1"/>
        <end position="19"/>
    </location>
</feature>
<dbReference type="KEGG" id="bze:COCCADRAFT_10527"/>
<sequence length="133" mass="14292">MFYSTPIFLFLALMGSATAQTRPPVISSDYTKFCSFGGKAMCIGDDNDCLIGSLDASCIAEGVGAHWCSCTRNNGPGASPPKPGTTVIFNHVICSPDRDCYECRKPKKGPFGDEGPDPYPNEPNRGKIFKDVC</sequence>
<dbReference type="AlphaFoldDB" id="W6Y5Y3"/>
<keyword evidence="4" id="KW-1185">Reference proteome</keyword>
<proteinExistence type="predicted"/>
<protein>
    <submittedName>
        <fullName evidence="3">Uncharacterized protein</fullName>
    </submittedName>
</protein>
<accession>W6Y5Y3</accession>